<dbReference type="PANTHER" id="PTHR10629">
    <property type="entry name" value="CYTOSINE-SPECIFIC METHYLTRANSFERASE"/>
    <property type="match status" value="1"/>
</dbReference>
<dbReference type="GO" id="GO:0009307">
    <property type="term" value="P:DNA restriction-modification system"/>
    <property type="evidence" value="ECO:0007669"/>
    <property type="project" value="UniProtKB-KW"/>
</dbReference>
<evidence type="ECO:0000313" key="7">
    <source>
        <dbReference type="EMBL" id="EFF67728.1"/>
    </source>
</evidence>
<comment type="caution">
    <text evidence="7">The sequence shown here is derived from an EMBL/GenBank/DDBJ whole genome shotgun (WGS) entry which is preliminary data.</text>
</comment>
<dbReference type="PROSITE" id="PS51257">
    <property type="entry name" value="PROKAR_LIPOPROTEIN"/>
    <property type="match status" value="1"/>
</dbReference>
<dbReference type="InterPro" id="IPR001525">
    <property type="entry name" value="C5_MeTfrase"/>
</dbReference>
<dbReference type="HOGENOM" id="CLU_006958_2_2_9"/>
<keyword evidence="3 6" id="KW-0808">Transferase</keyword>
<dbReference type="GO" id="GO:0032259">
    <property type="term" value="P:methylation"/>
    <property type="evidence" value="ECO:0007669"/>
    <property type="project" value="UniProtKB-KW"/>
</dbReference>
<accession>D4S226</accession>
<dbReference type="Pfam" id="PF00145">
    <property type="entry name" value="DNA_methylase"/>
    <property type="match status" value="1"/>
</dbReference>
<dbReference type="Proteomes" id="UP000006238">
    <property type="component" value="Unassembled WGS sequence"/>
</dbReference>
<keyword evidence="4 6" id="KW-0949">S-adenosyl-L-methionine</keyword>
<dbReference type="AlphaFoldDB" id="D4S226"/>
<evidence type="ECO:0000256" key="1">
    <source>
        <dbReference type="ARBA" id="ARBA00011975"/>
    </source>
</evidence>
<comment type="similarity">
    <text evidence="6">Belongs to the class I-like SAM-binding methyltransferase superfamily. C5-methyltransferase family.</text>
</comment>
<gene>
    <name evidence="7" type="ORF">BUTYVIB_02148</name>
</gene>
<dbReference type="InterPro" id="IPR029063">
    <property type="entry name" value="SAM-dependent_MTases_sf"/>
</dbReference>
<keyword evidence="2 6" id="KW-0489">Methyltransferase</keyword>
<feature type="active site" evidence="6">
    <location>
        <position position="84"/>
    </location>
</feature>
<dbReference type="PROSITE" id="PS51679">
    <property type="entry name" value="SAM_MT_C5"/>
    <property type="match status" value="1"/>
</dbReference>
<evidence type="ECO:0000256" key="5">
    <source>
        <dbReference type="ARBA" id="ARBA00022747"/>
    </source>
</evidence>
<evidence type="ECO:0000256" key="6">
    <source>
        <dbReference type="PROSITE-ProRule" id="PRU01016"/>
    </source>
</evidence>
<dbReference type="RefSeq" id="WP_005604154.1">
    <property type="nucleotide sequence ID" value="NZ_GG663524.1"/>
</dbReference>
<dbReference type="GO" id="GO:0044027">
    <property type="term" value="P:negative regulation of gene expression via chromosomal CpG island methylation"/>
    <property type="evidence" value="ECO:0007669"/>
    <property type="project" value="TreeGrafter"/>
</dbReference>
<keyword evidence="8" id="KW-1185">Reference proteome</keyword>
<dbReference type="Gene3D" id="3.90.120.10">
    <property type="entry name" value="DNA Methylase, subunit A, domain 2"/>
    <property type="match status" value="1"/>
</dbReference>
<dbReference type="eggNOG" id="COG0270">
    <property type="taxonomic scope" value="Bacteria"/>
</dbReference>
<evidence type="ECO:0000256" key="4">
    <source>
        <dbReference type="ARBA" id="ARBA00022691"/>
    </source>
</evidence>
<dbReference type="PRINTS" id="PR00105">
    <property type="entry name" value="C5METTRFRASE"/>
</dbReference>
<organism evidence="7 8">
    <name type="scientific">Eshraghiella crossota DSM 2876</name>
    <dbReference type="NCBI Taxonomy" id="511680"/>
    <lineage>
        <taxon>Bacteria</taxon>
        <taxon>Bacillati</taxon>
        <taxon>Bacillota</taxon>
        <taxon>Clostridia</taxon>
        <taxon>Lachnospirales</taxon>
        <taxon>Lachnospiraceae</taxon>
        <taxon>Eshraghiella</taxon>
    </lineage>
</organism>
<evidence type="ECO:0000256" key="3">
    <source>
        <dbReference type="ARBA" id="ARBA00022679"/>
    </source>
</evidence>
<evidence type="ECO:0000313" key="8">
    <source>
        <dbReference type="Proteomes" id="UP000006238"/>
    </source>
</evidence>
<dbReference type="Gene3D" id="3.40.50.150">
    <property type="entry name" value="Vaccinia Virus protein VP39"/>
    <property type="match status" value="1"/>
</dbReference>
<dbReference type="GO" id="GO:0003677">
    <property type="term" value="F:DNA binding"/>
    <property type="evidence" value="ECO:0007669"/>
    <property type="project" value="TreeGrafter"/>
</dbReference>
<protein>
    <recommendedName>
        <fullName evidence="1">DNA (cytosine-5-)-methyltransferase</fullName>
        <ecNumber evidence="1">2.1.1.37</ecNumber>
    </recommendedName>
</protein>
<dbReference type="GO" id="GO:0003886">
    <property type="term" value="F:DNA (cytosine-5-)-methyltransferase activity"/>
    <property type="evidence" value="ECO:0007669"/>
    <property type="project" value="UniProtKB-EC"/>
</dbReference>
<evidence type="ECO:0000256" key="2">
    <source>
        <dbReference type="ARBA" id="ARBA00022603"/>
    </source>
</evidence>
<name>D4S226_9FIRM</name>
<dbReference type="InterPro" id="IPR050390">
    <property type="entry name" value="C5-Methyltransferase"/>
</dbReference>
<sequence length="428" mass="49013">MAKTYNAISLFSSSGIGDLGLHANGINTVTACEIIEERMALFKNNNPNTKCFCGDIWKLEKDIIDDYNERFSENPFLILATPPCQGMSPNGMGKMLSDYRKGLRPKYDERNRLIIPAIHIIKALQPKWIIFENVANMENTLIYDENDELINIIDYVRRELGKDYVGGPQVIDCADYGVPEHRVRLLTIFSKSEKARQYYEKNRSFLPEKTHSQERTLFLKKWVTLRDVISGLPVLRAEKGQNIDKKNSLHKVPVLDEKKLWWLDNTPEGNTAFNNQCVNPKCGYQGNKLHGAKHNEEGINKYNEDTPLYCEKCGSLLPRPYVEEKGTEEKRIMKGFTSAYKRMTWDEPASTLTQNFQYACSDNKVHPSQTRVLSLWEGLIIQTISAYPYSFVINGKQVKDGLIRDTIGESVPPKIIDVVCKKIFEIEV</sequence>
<proteinExistence type="inferred from homology"/>
<dbReference type="EC" id="2.1.1.37" evidence="1"/>
<keyword evidence="5" id="KW-0680">Restriction system</keyword>
<dbReference type="GeneID" id="98917732"/>
<dbReference type="PANTHER" id="PTHR10629:SF52">
    <property type="entry name" value="DNA (CYTOSINE-5)-METHYLTRANSFERASE 1"/>
    <property type="match status" value="1"/>
</dbReference>
<dbReference type="EMBL" id="ABWN01000036">
    <property type="protein sequence ID" value="EFF67728.1"/>
    <property type="molecule type" value="Genomic_DNA"/>
</dbReference>
<reference evidence="7 8" key="1">
    <citation type="submission" date="2010-02" db="EMBL/GenBank/DDBJ databases">
        <authorList>
            <person name="Weinstock G."/>
            <person name="Sodergren E."/>
            <person name="Clifton S."/>
            <person name="Fulton L."/>
            <person name="Fulton B."/>
            <person name="Courtney L."/>
            <person name="Fronick C."/>
            <person name="Harrison M."/>
            <person name="Strong C."/>
            <person name="Farmer C."/>
            <person name="Delahaunty K."/>
            <person name="Markovic C."/>
            <person name="Hall O."/>
            <person name="Minx P."/>
            <person name="Tomlinson C."/>
            <person name="Mitreva M."/>
            <person name="Nelson J."/>
            <person name="Hou S."/>
            <person name="Wollam A."/>
            <person name="Pepin K.H."/>
            <person name="Johnson M."/>
            <person name="Bhonagiri V."/>
            <person name="Zhang X."/>
            <person name="Suruliraj S."/>
            <person name="Warren W."/>
            <person name="Chinwalla A."/>
            <person name="Mardis E.R."/>
            <person name="Wilson R.K."/>
        </authorList>
    </citation>
    <scope>NUCLEOTIDE SEQUENCE [LARGE SCALE GENOMIC DNA]</scope>
    <source>
        <strain evidence="7 8">DSM 2876</strain>
    </source>
</reference>
<dbReference type="SUPFAM" id="SSF53335">
    <property type="entry name" value="S-adenosyl-L-methionine-dependent methyltransferases"/>
    <property type="match status" value="1"/>
</dbReference>